<protein>
    <submittedName>
        <fullName evidence="2">Uncharacterized protein</fullName>
    </submittedName>
</protein>
<name>A0A7R9P1C3_9NEOP</name>
<evidence type="ECO:0000313" key="2">
    <source>
        <dbReference type="EMBL" id="CAD7464061.1"/>
    </source>
</evidence>
<feature type="compositionally biased region" description="Low complexity" evidence="1">
    <location>
        <begin position="100"/>
        <end position="116"/>
    </location>
</feature>
<accession>A0A7R9P1C3</accession>
<proteinExistence type="predicted"/>
<reference evidence="2" key="1">
    <citation type="submission" date="2020-11" db="EMBL/GenBank/DDBJ databases">
        <authorList>
            <person name="Tran Van P."/>
        </authorList>
    </citation>
    <scope>NUCLEOTIDE SEQUENCE</scope>
</reference>
<feature type="region of interest" description="Disordered" evidence="1">
    <location>
        <begin position="94"/>
        <end position="120"/>
    </location>
</feature>
<gene>
    <name evidence="2" type="ORF">TTEB3V08_LOCUS11940</name>
</gene>
<evidence type="ECO:0000256" key="1">
    <source>
        <dbReference type="SAM" id="MobiDB-lite"/>
    </source>
</evidence>
<sequence length="145" mass="14588">MRTATREEPLAQPKSGQYQTPPFLHCAIDCNSNGQTHEVVMIEEIQADGSRVKRGMCSKCGGGSSPSLGYGGGSGSPGGGHYGGGGGGSSCSTCGGGGSYSQSSASSSSKACSPRSTAAQRRVVGCLTPTRVITPKIGRGTELRN</sequence>
<dbReference type="AlphaFoldDB" id="A0A7R9P1C3"/>
<organism evidence="2">
    <name type="scientific">Timema tahoe</name>
    <dbReference type="NCBI Taxonomy" id="61484"/>
    <lineage>
        <taxon>Eukaryota</taxon>
        <taxon>Metazoa</taxon>
        <taxon>Ecdysozoa</taxon>
        <taxon>Arthropoda</taxon>
        <taxon>Hexapoda</taxon>
        <taxon>Insecta</taxon>
        <taxon>Pterygota</taxon>
        <taxon>Neoptera</taxon>
        <taxon>Polyneoptera</taxon>
        <taxon>Phasmatodea</taxon>
        <taxon>Timematodea</taxon>
        <taxon>Timematoidea</taxon>
        <taxon>Timematidae</taxon>
        <taxon>Timema</taxon>
    </lineage>
</organism>
<dbReference type="EMBL" id="OE010587">
    <property type="protein sequence ID" value="CAD7464061.1"/>
    <property type="molecule type" value="Genomic_DNA"/>
</dbReference>